<keyword evidence="4 8" id="KW-0812">Transmembrane</keyword>
<evidence type="ECO:0000256" key="9">
    <source>
        <dbReference type="SAM" id="SignalP"/>
    </source>
</evidence>
<evidence type="ECO:0000259" key="11">
    <source>
        <dbReference type="Pfam" id="PF12794"/>
    </source>
</evidence>
<feature type="transmembrane region" description="Helical" evidence="8">
    <location>
        <begin position="591"/>
        <end position="612"/>
    </location>
</feature>
<dbReference type="InterPro" id="IPR049278">
    <property type="entry name" value="MS_channel_C"/>
</dbReference>
<evidence type="ECO:0000259" key="14">
    <source>
        <dbReference type="Pfam" id="PF21088"/>
    </source>
</evidence>
<evidence type="ECO:0000313" key="16">
    <source>
        <dbReference type="Proteomes" id="UP000320390"/>
    </source>
</evidence>
<feature type="transmembrane region" description="Helical" evidence="8">
    <location>
        <begin position="927"/>
        <end position="946"/>
    </location>
</feature>
<feature type="transmembrane region" description="Helical" evidence="8">
    <location>
        <begin position="748"/>
        <end position="767"/>
    </location>
</feature>
<feature type="domain" description="Mechanosensitive ion channel inner membrane" evidence="11">
    <location>
        <begin position="516"/>
        <end position="864"/>
    </location>
</feature>
<dbReference type="Pfam" id="PF12794">
    <property type="entry name" value="MscS_TM"/>
    <property type="match status" value="1"/>
</dbReference>
<dbReference type="Pfam" id="PF21088">
    <property type="entry name" value="MS_channel_1st"/>
    <property type="match status" value="1"/>
</dbReference>
<keyword evidence="5 8" id="KW-1133">Transmembrane helix</keyword>
<feature type="transmembrane region" description="Helical" evidence="8">
    <location>
        <begin position="831"/>
        <end position="848"/>
    </location>
</feature>
<dbReference type="Gene3D" id="3.30.70.100">
    <property type="match status" value="1"/>
</dbReference>
<dbReference type="GO" id="GO:0008381">
    <property type="term" value="F:mechanosensitive monoatomic ion channel activity"/>
    <property type="evidence" value="ECO:0007669"/>
    <property type="project" value="UniProtKB-ARBA"/>
</dbReference>
<dbReference type="AlphaFoldDB" id="A0A518F169"/>
<dbReference type="OrthoDB" id="9809206at2"/>
<comment type="subcellular location">
    <subcellularLocation>
        <location evidence="1">Cell membrane</location>
        <topology evidence="1">Multi-pass membrane protein</topology>
    </subcellularLocation>
</comment>
<feature type="coiled-coil region" evidence="7">
    <location>
        <begin position="310"/>
        <end position="337"/>
    </location>
</feature>
<dbReference type="InterPro" id="IPR010920">
    <property type="entry name" value="LSM_dom_sf"/>
</dbReference>
<dbReference type="InterPro" id="IPR049142">
    <property type="entry name" value="MS_channel_1st"/>
</dbReference>
<keyword evidence="9" id="KW-0732">Signal</keyword>
<dbReference type="Gene3D" id="1.10.287.1260">
    <property type="match status" value="1"/>
</dbReference>
<evidence type="ECO:0000256" key="6">
    <source>
        <dbReference type="ARBA" id="ARBA00023136"/>
    </source>
</evidence>
<dbReference type="Proteomes" id="UP000320390">
    <property type="component" value="Chromosome"/>
</dbReference>
<keyword evidence="16" id="KW-1185">Reference proteome</keyword>
<proteinExistence type="inferred from homology"/>
<reference evidence="15 16" key="1">
    <citation type="submission" date="2019-02" db="EMBL/GenBank/DDBJ databases">
        <title>Deep-cultivation of Planctomycetes and their phenomic and genomic characterization uncovers novel biology.</title>
        <authorList>
            <person name="Wiegand S."/>
            <person name="Jogler M."/>
            <person name="Boedeker C."/>
            <person name="Pinto D."/>
            <person name="Vollmers J."/>
            <person name="Rivas-Marin E."/>
            <person name="Kohn T."/>
            <person name="Peeters S.H."/>
            <person name="Heuer A."/>
            <person name="Rast P."/>
            <person name="Oberbeckmann S."/>
            <person name="Bunk B."/>
            <person name="Jeske O."/>
            <person name="Meyerdierks A."/>
            <person name="Storesund J.E."/>
            <person name="Kallscheuer N."/>
            <person name="Luecker S."/>
            <person name="Lage O.M."/>
            <person name="Pohl T."/>
            <person name="Merkel B.J."/>
            <person name="Hornburger P."/>
            <person name="Mueller R.-W."/>
            <person name="Bruemmer F."/>
            <person name="Labrenz M."/>
            <person name="Spormann A.M."/>
            <person name="Op den Camp H."/>
            <person name="Overmann J."/>
            <person name="Amann R."/>
            <person name="Jetten M.S.M."/>
            <person name="Mascher T."/>
            <person name="Medema M.H."/>
            <person name="Devos D.P."/>
            <person name="Kaster A.-K."/>
            <person name="Ovreas L."/>
            <person name="Rohde M."/>
            <person name="Galperin M.Y."/>
            <person name="Jogler C."/>
        </authorList>
    </citation>
    <scope>NUCLEOTIDE SEQUENCE [LARGE SCALE GENOMIC DNA]</scope>
    <source>
        <strain evidence="15 16">Poly30</strain>
    </source>
</reference>
<evidence type="ECO:0000256" key="3">
    <source>
        <dbReference type="ARBA" id="ARBA00022475"/>
    </source>
</evidence>
<name>A0A518F169_9BACT</name>
<evidence type="ECO:0000259" key="12">
    <source>
        <dbReference type="Pfam" id="PF12795"/>
    </source>
</evidence>
<dbReference type="Pfam" id="PF12795">
    <property type="entry name" value="MscS_porin"/>
    <property type="match status" value="1"/>
</dbReference>
<accession>A0A518F169</accession>
<dbReference type="InterPro" id="IPR006685">
    <property type="entry name" value="MscS_channel_2nd"/>
</dbReference>
<protein>
    <submittedName>
        <fullName evidence="15">Miniconductance mechanosensitive channel MscM</fullName>
    </submittedName>
</protein>
<evidence type="ECO:0000259" key="10">
    <source>
        <dbReference type="Pfam" id="PF00924"/>
    </source>
</evidence>
<evidence type="ECO:0000256" key="8">
    <source>
        <dbReference type="SAM" id="Phobius"/>
    </source>
</evidence>
<dbReference type="InterPro" id="IPR011066">
    <property type="entry name" value="MscS_channel_C_sf"/>
</dbReference>
<feature type="chain" id="PRO_5021998806" evidence="9">
    <location>
        <begin position="30"/>
        <end position="1153"/>
    </location>
</feature>
<dbReference type="InterPro" id="IPR025692">
    <property type="entry name" value="MscS_IM_dom1"/>
</dbReference>
<feature type="domain" description="Mechanosensitive ion channel MscS" evidence="10">
    <location>
        <begin position="974"/>
        <end position="1039"/>
    </location>
</feature>
<feature type="transmembrane region" description="Helical" evidence="8">
    <location>
        <begin position="668"/>
        <end position="689"/>
    </location>
</feature>
<keyword evidence="3" id="KW-1003">Cell membrane</keyword>
<feature type="domain" description="Mechanosensitive ion channel transmembrane helices 2/3" evidence="14">
    <location>
        <begin position="931"/>
        <end position="972"/>
    </location>
</feature>
<dbReference type="InterPro" id="IPR023408">
    <property type="entry name" value="MscS_beta-dom_sf"/>
</dbReference>
<feature type="transmembrane region" description="Helical" evidence="8">
    <location>
        <begin position="642"/>
        <end position="662"/>
    </location>
</feature>
<feature type="transmembrane region" description="Helical" evidence="8">
    <location>
        <begin position="556"/>
        <end position="579"/>
    </location>
</feature>
<feature type="transmembrane region" description="Helical" evidence="8">
    <location>
        <begin position="516"/>
        <end position="535"/>
    </location>
</feature>
<dbReference type="PANTHER" id="PTHR30347">
    <property type="entry name" value="POTASSIUM CHANNEL RELATED"/>
    <property type="match status" value="1"/>
</dbReference>
<dbReference type="RefSeq" id="WP_145205647.1">
    <property type="nucleotide sequence ID" value="NZ_CP036434.1"/>
</dbReference>
<sequence length="1153" mass="127300" precursor="true">MSRSLAVLASAGFLLFAWFGPLGTTFAWAATQDGDPVTVPAASDRLDRQEIAAELKDLEALDPADASDASKALVDIYKDTLQSLDAREAAQSRAKELEALAAGATEARAAIEAELDQPSEPVIPSTEGLALTDHEAMKVEAELAADDARRALTVLEAELDVAQDRRATITEELSALTARRAELETELGTESTGAVDERVGTALRLRQTAELQATVARIEELRVEEATFDLRKQLLQSRLELARRTAAEKSTVLSVLESSLNAARQRDAQRKAQEAIQQAEAAAMQGEPFASLGAELVKSRAVTLELAGELEVDRKRIDELEDQKKDLGKRFEKTQRRIKIAGLSKDTGLHLRRERIRLLDRRTTRAQIAEDRERLTEIELARFEVESREREIIDDDRFVEDLVEAASASGQTGEQITQLAKRLKQDLLSALRAETAMLGDRSGQLLTITQLHTSTIESHQVYEDYVAERILWIRSSEPLWKVKEVDMLEEFRRLPALTKLPSVPAWFAAEMRRRPLVMVLLAVALSLLLAARLRVKRALAEEGELARQRSQVSILPTLRATGYSMIVAAPYAAVLYGLSWLTATSNTDGEIMRALSVACARAAAAALIIGALRALTAKDGLEEAHFDAQSEAVRLVRRQTNWLLPVMPTAALLGEFMASLDAGSTADALARVAFLVEVGSLLLFTWRVLNPRRGVLALNARSAGPEDLLTRLRRLWFLLAVIGLGMLALLAVVGYGFTARSLFGKVEITVGLVLALVTVRSIALRWIKLIRRREALEKLRKKREELRAKRLAEIERRRSAGEDTAELESEGLEVEQEEVNLASISSDLKSLIRMATVAIAVGGAYWIWSSVLPALGAFERVELWQQQVAKTDTVTGSIAYTYAPVTLANVGLALILLIVTWRAVSDLPSLLEIILLRRLDLGSGERYAITTLLRYFLTTVGVLLAFDKLGLAWSQLQWLVAGISVGLGFGLQEIFANFVSGITLLFERPVRVGDWVTLGDIEGVVSKIRIRATTIRDRDLKELIVPNREFITGRFINWTLSDPVSRVTAQVGIAYGSDTEKAIQLLLEAGRDCPYSVAEPAPNVVFMSFGASSLDFELRVFVTGREIKPRVLHDLHMRIDAAFRTAEIEISFPQRDLHIRSAPGLEGLVRDRS</sequence>
<feature type="signal peptide" evidence="9">
    <location>
        <begin position="1"/>
        <end position="29"/>
    </location>
</feature>
<feature type="transmembrane region" description="Helical" evidence="8">
    <location>
        <begin position="715"/>
        <end position="736"/>
    </location>
</feature>
<feature type="domain" description="Mechanosensitive ion channel MscS porin" evidence="12">
    <location>
        <begin position="58"/>
        <end position="286"/>
    </location>
</feature>
<feature type="coiled-coil region" evidence="7">
    <location>
        <begin position="87"/>
        <end position="114"/>
    </location>
</feature>
<dbReference type="SUPFAM" id="SSF82861">
    <property type="entry name" value="Mechanosensitive channel protein MscS (YggB), transmembrane region"/>
    <property type="match status" value="1"/>
</dbReference>
<dbReference type="PANTHER" id="PTHR30347:SF1">
    <property type="entry name" value="MECHANOSENSITIVE CHANNEL MSCK"/>
    <property type="match status" value="1"/>
</dbReference>
<evidence type="ECO:0000256" key="7">
    <source>
        <dbReference type="SAM" id="Coils"/>
    </source>
</evidence>
<evidence type="ECO:0000313" key="15">
    <source>
        <dbReference type="EMBL" id="QDV10083.1"/>
    </source>
</evidence>
<dbReference type="SUPFAM" id="SSF50182">
    <property type="entry name" value="Sm-like ribonucleoproteins"/>
    <property type="match status" value="1"/>
</dbReference>
<feature type="domain" description="Mechanosensitive ion channel MscS C-terminal" evidence="13">
    <location>
        <begin position="1047"/>
        <end position="1130"/>
    </location>
</feature>
<dbReference type="Pfam" id="PF21082">
    <property type="entry name" value="MS_channel_3rd"/>
    <property type="match status" value="1"/>
</dbReference>
<evidence type="ECO:0000256" key="1">
    <source>
        <dbReference type="ARBA" id="ARBA00004651"/>
    </source>
</evidence>
<feature type="transmembrane region" description="Helical" evidence="8">
    <location>
        <begin position="958"/>
        <end position="986"/>
    </location>
</feature>
<feature type="coiled-coil region" evidence="7">
    <location>
        <begin position="138"/>
        <end position="186"/>
    </location>
</feature>
<dbReference type="GO" id="GO:0005886">
    <property type="term" value="C:plasma membrane"/>
    <property type="evidence" value="ECO:0007669"/>
    <property type="project" value="UniProtKB-SubCell"/>
</dbReference>
<evidence type="ECO:0000256" key="5">
    <source>
        <dbReference type="ARBA" id="ARBA00022989"/>
    </source>
</evidence>
<dbReference type="Gene3D" id="2.30.30.60">
    <property type="match status" value="1"/>
</dbReference>
<dbReference type="EMBL" id="CP036434">
    <property type="protein sequence ID" value="QDV10083.1"/>
    <property type="molecule type" value="Genomic_DNA"/>
</dbReference>
<evidence type="ECO:0000256" key="2">
    <source>
        <dbReference type="ARBA" id="ARBA00008017"/>
    </source>
</evidence>
<comment type="similarity">
    <text evidence="2">Belongs to the MscS (TC 1.A.23) family.</text>
</comment>
<dbReference type="Pfam" id="PF00924">
    <property type="entry name" value="MS_channel_2nd"/>
    <property type="match status" value="1"/>
</dbReference>
<dbReference type="InterPro" id="IPR024393">
    <property type="entry name" value="MscS_porin"/>
</dbReference>
<dbReference type="SUPFAM" id="SSF82689">
    <property type="entry name" value="Mechanosensitive channel protein MscS (YggB), C-terminal domain"/>
    <property type="match status" value="1"/>
</dbReference>
<keyword evidence="6 8" id="KW-0472">Membrane</keyword>
<gene>
    <name evidence="15" type="primary">mscM_3</name>
    <name evidence="15" type="ORF">Poly30_56450</name>
</gene>
<keyword evidence="7" id="KW-0175">Coiled coil</keyword>
<evidence type="ECO:0000259" key="13">
    <source>
        <dbReference type="Pfam" id="PF21082"/>
    </source>
</evidence>
<evidence type="ECO:0000256" key="4">
    <source>
        <dbReference type="ARBA" id="ARBA00022692"/>
    </source>
</evidence>
<feature type="coiled-coil region" evidence="7">
    <location>
        <begin position="769"/>
        <end position="796"/>
    </location>
</feature>
<organism evidence="15 16">
    <name type="scientific">Saltatorellus ferox</name>
    <dbReference type="NCBI Taxonomy" id="2528018"/>
    <lineage>
        <taxon>Bacteria</taxon>
        <taxon>Pseudomonadati</taxon>
        <taxon>Planctomycetota</taxon>
        <taxon>Planctomycetia</taxon>
        <taxon>Planctomycetia incertae sedis</taxon>
        <taxon>Saltatorellus</taxon>
    </lineage>
</organism>
<dbReference type="InterPro" id="IPR052702">
    <property type="entry name" value="MscS-like_channel"/>
</dbReference>
<dbReference type="InterPro" id="IPR011014">
    <property type="entry name" value="MscS_channel_TM-2"/>
</dbReference>